<dbReference type="EC" id="2.7.11.22" evidence="1"/>
<dbReference type="GO" id="GO:0005737">
    <property type="term" value="C:cytoplasm"/>
    <property type="evidence" value="ECO:0007669"/>
    <property type="project" value="TreeGrafter"/>
</dbReference>
<dbReference type="EMBL" id="GL883116">
    <property type="protein sequence ID" value="EGG04839.1"/>
    <property type="molecule type" value="Genomic_DNA"/>
</dbReference>
<keyword evidence="2" id="KW-0723">Serine/threonine-protein kinase</keyword>
<feature type="domain" description="Protein kinase" evidence="8">
    <location>
        <begin position="1"/>
        <end position="96"/>
    </location>
</feature>
<reference evidence="10" key="1">
    <citation type="journal article" date="2011" name="Proc. Natl. Acad. Sci. U.S.A.">
        <title>Obligate biotrophy features unraveled by the genomic analysis of rust fungi.</title>
        <authorList>
            <person name="Duplessis S."/>
            <person name="Cuomo C.A."/>
            <person name="Lin Y.-C."/>
            <person name="Aerts A."/>
            <person name="Tisserant E."/>
            <person name="Veneault-Fourrey C."/>
            <person name="Joly D.L."/>
            <person name="Hacquard S."/>
            <person name="Amselem J."/>
            <person name="Cantarel B.L."/>
            <person name="Chiu R."/>
            <person name="Coutinho P.M."/>
            <person name="Feau N."/>
            <person name="Field M."/>
            <person name="Frey P."/>
            <person name="Gelhaye E."/>
            <person name="Goldberg J."/>
            <person name="Grabherr M.G."/>
            <person name="Kodira C.D."/>
            <person name="Kohler A."/>
            <person name="Kuees U."/>
            <person name="Lindquist E.A."/>
            <person name="Lucas S.M."/>
            <person name="Mago R."/>
            <person name="Mauceli E."/>
            <person name="Morin E."/>
            <person name="Murat C."/>
            <person name="Pangilinan J.L."/>
            <person name="Park R."/>
            <person name="Pearson M."/>
            <person name="Quesneville H."/>
            <person name="Rouhier N."/>
            <person name="Sakthikumar S."/>
            <person name="Salamov A.A."/>
            <person name="Schmutz J."/>
            <person name="Selles B."/>
            <person name="Shapiro H."/>
            <person name="Tanguay P."/>
            <person name="Tuskan G.A."/>
            <person name="Henrissat B."/>
            <person name="Van de Peer Y."/>
            <person name="Rouze P."/>
            <person name="Ellis J.G."/>
            <person name="Dodds P.N."/>
            <person name="Schein J.E."/>
            <person name="Zhong S."/>
            <person name="Hamelin R.C."/>
            <person name="Grigoriev I.V."/>
            <person name="Szabo L.J."/>
            <person name="Martin F."/>
        </authorList>
    </citation>
    <scope>NUCLEOTIDE SEQUENCE [LARGE SCALE GENOMIC DNA]</scope>
    <source>
        <strain evidence="10">98AG31 / pathotype 3-4-7</strain>
    </source>
</reference>
<keyword evidence="6" id="KW-0067">ATP-binding</keyword>
<dbReference type="Proteomes" id="UP000001072">
    <property type="component" value="Unassembled WGS sequence"/>
</dbReference>
<dbReference type="eggNOG" id="KOG0594">
    <property type="taxonomic scope" value="Eukaryota"/>
</dbReference>
<organism evidence="10">
    <name type="scientific">Melampsora larici-populina (strain 98AG31 / pathotype 3-4-7)</name>
    <name type="common">Poplar leaf rust fungus</name>
    <dbReference type="NCBI Taxonomy" id="747676"/>
    <lineage>
        <taxon>Eukaryota</taxon>
        <taxon>Fungi</taxon>
        <taxon>Dikarya</taxon>
        <taxon>Basidiomycota</taxon>
        <taxon>Pucciniomycotina</taxon>
        <taxon>Pucciniomycetes</taxon>
        <taxon>Pucciniales</taxon>
        <taxon>Melampsoraceae</taxon>
        <taxon>Melampsora</taxon>
    </lineage>
</organism>
<accession>F4RS48</accession>
<evidence type="ECO:0000256" key="3">
    <source>
        <dbReference type="ARBA" id="ARBA00022679"/>
    </source>
</evidence>
<evidence type="ECO:0000256" key="5">
    <source>
        <dbReference type="ARBA" id="ARBA00022777"/>
    </source>
</evidence>
<dbReference type="InParanoid" id="F4RS48"/>
<keyword evidence="4" id="KW-0547">Nucleotide-binding</keyword>
<keyword evidence="3" id="KW-0808">Transferase</keyword>
<dbReference type="GeneID" id="18927619"/>
<dbReference type="InterPro" id="IPR050108">
    <property type="entry name" value="CDK"/>
</dbReference>
<dbReference type="GO" id="GO:0010468">
    <property type="term" value="P:regulation of gene expression"/>
    <property type="evidence" value="ECO:0007669"/>
    <property type="project" value="TreeGrafter"/>
</dbReference>
<dbReference type="STRING" id="747676.F4RS48"/>
<feature type="non-terminal residue" evidence="9">
    <location>
        <position position="1"/>
    </location>
</feature>
<keyword evidence="5" id="KW-0418">Kinase</keyword>
<evidence type="ECO:0000259" key="8">
    <source>
        <dbReference type="Pfam" id="PF00069"/>
    </source>
</evidence>
<evidence type="ECO:0000256" key="6">
    <source>
        <dbReference type="ARBA" id="ARBA00022840"/>
    </source>
</evidence>
<dbReference type="GO" id="GO:0005524">
    <property type="term" value="F:ATP binding"/>
    <property type="evidence" value="ECO:0007669"/>
    <property type="project" value="UniProtKB-KW"/>
</dbReference>
<keyword evidence="10" id="KW-1185">Reference proteome</keyword>
<dbReference type="PANTHER" id="PTHR24056">
    <property type="entry name" value="CELL DIVISION PROTEIN KINASE"/>
    <property type="match status" value="1"/>
</dbReference>
<dbReference type="GO" id="GO:0000307">
    <property type="term" value="C:cyclin-dependent protein kinase holoenzyme complex"/>
    <property type="evidence" value="ECO:0007669"/>
    <property type="project" value="TreeGrafter"/>
</dbReference>
<dbReference type="InterPro" id="IPR011009">
    <property type="entry name" value="Kinase-like_dom_sf"/>
</dbReference>
<dbReference type="Pfam" id="PF00069">
    <property type="entry name" value="Pkinase"/>
    <property type="match status" value="1"/>
</dbReference>
<dbReference type="InterPro" id="IPR000719">
    <property type="entry name" value="Prot_kinase_dom"/>
</dbReference>
<dbReference type="GO" id="GO:0030332">
    <property type="term" value="F:cyclin binding"/>
    <property type="evidence" value="ECO:0007669"/>
    <property type="project" value="TreeGrafter"/>
</dbReference>
<dbReference type="GO" id="GO:0010389">
    <property type="term" value="P:regulation of G2/M transition of mitotic cell cycle"/>
    <property type="evidence" value="ECO:0007669"/>
    <property type="project" value="TreeGrafter"/>
</dbReference>
<dbReference type="GO" id="GO:0005634">
    <property type="term" value="C:nucleus"/>
    <property type="evidence" value="ECO:0007669"/>
    <property type="project" value="TreeGrafter"/>
</dbReference>
<dbReference type="VEuPathDB" id="FungiDB:MELLADRAFT_37213"/>
<proteinExistence type="predicted"/>
<sequence length="101" mass="11903">TREIVALKKIPLEAEDKVVPSAAICEISILKEMNDANIVRILDIYHMEVKISVVFGFLDLDLNQYMDKVEFFYALSRVMQLRRYAIVRVQLYCHDHLWDTK</sequence>
<evidence type="ECO:0000256" key="2">
    <source>
        <dbReference type="ARBA" id="ARBA00022527"/>
    </source>
</evidence>
<dbReference type="HOGENOM" id="CLU_2298330_0_0_1"/>
<dbReference type="GO" id="GO:0007165">
    <property type="term" value="P:signal transduction"/>
    <property type="evidence" value="ECO:0007669"/>
    <property type="project" value="TreeGrafter"/>
</dbReference>
<dbReference type="Gene3D" id="3.30.200.20">
    <property type="entry name" value="Phosphorylase Kinase, domain 1"/>
    <property type="match status" value="1"/>
</dbReference>
<gene>
    <name evidence="9" type="ORF">MELLADRAFT_37213</name>
</gene>
<evidence type="ECO:0000256" key="4">
    <source>
        <dbReference type="ARBA" id="ARBA00022741"/>
    </source>
</evidence>
<evidence type="ECO:0000256" key="1">
    <source>
        <dbReference type="ARBA" id="ARBA00012425"/>
    </source>
</evidence>
<evidence type="ECO:0000256" key="7">
    <source>
        <dbReference type="ARBA" id="ARBA00039266"/>
    </source>
</evidence>
<protein>
    <recommendedName>
        <fullName evidence="7">Cyclin-dependent kinase 1</fullName>
        <ecNumber evidence="1">2.7.11.22</ecNumber>
    </recommendedName>
</protein>
<evidence type="ECO:0000313" key="10">
    <source>
        <dbReference type="Proteomes" id="UP000001072"/>
    </source>
</evidence>
<dbReference type="GO" id="GO:0000082">
    <property type="term" value="P:G1/S transition of mitotic cell cycle"/>
    <property type="evidence" value="ECO:0007669"/>
    <property type="project" value="TreeGrafter"/>
</dbReference>
<dbReference type="AlphaFoldDB" id="F4RS48"/>
<name>F4RS48_MELLP</name>
<dbReference type="GO" id="GO:0004693">
    <property type="term" value="F:cyclin-dependent protein serine/threonine kinase activity"/>
    <property type="evidence" value="ECO:0007669"/>
    <property type="project" value="UniProtKB-EC"/>
</dbReference>
<dbReference type="KEGG" id="mlr:MELLADRAFT_37213"/>
<dbReference type="SUPFAM" id="SSF56112">
    <property type="entry name" value="Protein kinase-like (PK-like)"/>
    <property type="match status" value="1"/>
</dbReference>
<dbReference type="PANTHER" id="PTHR24056:SF254">
    <property type="entry name" value="CYCLIN-DEPENDENT KINASE 2"/>
    <property type="match status" value="1"/>
</dbReference>
<dbReference type="RefSeq" id="XP_007411930.1">
    <property type="nucleotide sequence ID" value="XM_007411868.1"/>
</dbReference>
<dbReference type="OrthoDB" id="1732493at2759"/>
<evidence type="ECO:0000313" key="9">
    <source>
        <dbReference type="EMBL" id="EGG04839.1"/>
    </source>
</evidence>